<dbReference type="RefSeq" id="WP_271345555.1">
    <property type="nucleotide sequence ID" value="NZ_JANJHC010000017.1"/>
</dbReference>
<dbReference type="AlphaFoldDB" id="A0A9X3UU60"/>
<dbReference type="Proteomes" id="UP001145481">
    <property type="component" value="Unassembled WGS sequence"/>
</dbReference>
<accession>A0A9X3UU60</accession>
<proteinExistence type="predicted"/>
<gene>
    <name evidence="1" type="ORF">NM948_08340</name>
</gene>
<organism evidence="1 2">
    <name type="scientific">Pasteurella multocida</name>
    <dbReference type="NCBI Taxonomy" id="747"/>
    <lineage>
        <taxon>Bacteria</taxon>
        <taxon>Pseudomonadati</taxon>
        <taxon>Pseudomonadota</taxon>
        <taxon>Gammaproteobacteria</taxon>
        <taxon>Pasteurellales</taxon>
        <taxon>Pasteurellaceae</taxon>
        <taxon>Pasteurella</taxon>
    </lineage>
</organism>
<name>A0A9X3UU60_PASMD</name>
<dbReference type="EMBL" id="JANJHC010000017">
    <property type="protein sequence ID" value="MDA5623544.1"/>
    <property type="molecule type" value="Genomic_DNA"/>
</dbReference>
<protein>
    <recommendedName>
        <fullName evidence="3">DksA C4-type domain-containing protein</fullName>
    </recommendedName>
</protein>
<evidence type="ECO:0000313" key="2">
    <source>
        <dbReference type="Proteomes" id="UP001145481"/>
    </source>
</evidence>
<evidence type="ECO:0000313" key="1">
    <source>
        <dbReference type="EMBL" id="MDA5623544.1"/>
    </source>
</evidence>
<comment type="caution">
    <text evidence="1">The sequence shown here is derived from an EMBL/GenBank/DDBJ whole genome shotgun (WGS) entry which is preliminary data.</text>
</comment>
<evidence type="ECO:0008006" key="3">
    <source>
        <dbReference type="Google" id="ProtNLM"/>
    </source>
</evidence>
<reference evidence="1" key="1">
    <citation type="submission" date="2022-07" db="EMBL/GenBank/DDBJ databases">
        <title>Genome-based characterization of novel serogroup A variants of Pasteurella multocida.</title>
        <authorList>
            <person name="Prajapati A."/>
            <person name="Yogisharadhya R."/>
            <person name="Mohanty N."/>
            <person name="Chanda M."/>
            <person name="Mendem S.K."/>
            <person name="Siddaramappa S."/>
            <person name="Shivachandra S.B."/>
        </authorList>
    </citation>
    <scope>NUCLEOTIDE SEQUENCE</scope>
    <source>
        <strain evidence="1">NIVEDIPm19</strain>
    </source>
</reference>
<sequence>MDIEQTKKILSNLLAASAARQETQELSRITRCIDCDRKIPPELRQCNYQRCRRCSIRFEKQKLKKGNR</sequence>